<feature type="region of interest" description="Disordered" evidence="1">
    <location>
        <begin position="1"/>
        <end position="22"/>
    </location>
</feature>
<evidence type="ECO:0000313" key="2">
    <source>
        <dbReference type="EMBL" id="SJL12494.1"/>
    </source>
</evidence>
<dbReference type="Proteomes" id="UP000219338">
    <property type="component" value="Unassembled WGS sequence"/>
</dbReference>
<name>A0A284RUN4_ARMOS</name>
<dbReference type="OrthoDB" id="2887859at2759"/>
<dbReference type="EMBL" id="FUEG01000017">
    <property type="protein sequence ID" value="SJL12494.1"/>
    <property type="molecule type" value="Genomic_DNA"/>
</dbReference>
<protein>
    <submittedName>
        <fullName evidence="2">Uncharacterized protein</fullName>
    </submittedName>
</protein>
<dbReference type="OMA" id="HWLEDIW"/>
<reference evidence="3" key="1">
    <citation type="journal article" date="2017" name="Nat. Ecol. Evol.">
        <title>Genome expansion and lineage-specific genetic innovations in the forest pathogenic fungi Armillaria.</title>
        <authorList>
            <person name="Sipos G."/>
            <person name="Prasanna A.N."/>
            <person name="Walter M.C."/>
            <person name="O'Connor E."/>
            <person name="Balint B."/>
            <person name="Krizsan K."/>
            <person name="Kiss B."/>
            <person name="Hess J."/>
            <person name="Varga T."/>
            <person name="Slot J."/>
            <person name="Riley R."/>
            <person name="Boka B."/>
            <person name="Rigling D."/>
            <person name="Barry K."/>
            <person name="Lee J."/>
            <person name="Mihaltcheva S."/>
            <person name="LaButti K."/>
            <person name="Lipzen A."/>
            <person name="Waldron R."/>
            <person name="Moloney N.M."/>
            <person name="Sperisen C."/>
            <person name="Kredics L."/>
            <person name="Vagvoelgyi C."/>
            <person name="Patrignani A."/>
            <person name="Fitzpatrick D."/>
            <person name="Nagy I."/>
            <person name="Doyle S."/>
            <person name="Anderson J.B."/>
            <person name="Grigoriev I.V."/>
            <person name="Gueldener U."/>
            <person name="Muensterkoetter M."/>
            <person name="Nagy L.G."/>
        </authorList>
    </citation>
    <scope>NUCLEOTIDE SEQUENCE [LARGE SCALE GENOMIC DNA]</scope>
    <source>
        <strain evidence="3">C18/9</strain>
    </source>
</reference>
<organism evidence="2 3">
    <name type="scientific">Armillaria ostoyae</name>
    <name type="common">Armillaria root rot fungus</name>
    <dbReference type="NCBI Taxonomy" id="47428"/>
    <lineage>
        <taxon>Eukaryota</taxon>
        <taxon>Fungi</taxon>
        <taxon>Dikarya</taxon>
        <taxon>Basidiomycota</taxon>
        <taxon>Agaricomycotina</taxon>
        <taxon>Agaricomycetes</taxon>
        <taxon>Agaricomycetidae</taxon>
        <taxon>Agaricales</taxon>
        <taxon>Marasmiineae</taxon>
        <taxon>Physalacriaceae</taxon>
        <taxon>Armillaria</taxon>
    </lineage>
</organism>
<evidence type="ECO:0000313" key="3">
    <source>
        <dbReference type="Proteomes" id="UP000219338"/>
    </source>
</evidence>
<feature type="compositionally biased region" description="Basic and acidic residues" evidence="1">
    <location>
        <begin position="8"/>
        <end position="22"/>
    </location>
</feature>
<keyword evidence="3" id="KW-1185">Reference proteome</keyword>
<proteinExistence type="predicted"/>
<dbReference type="AlphaFoldDB" id="A0A284RUN4"/>
<sequence>MAPRKKYHTPEDKRQAIRDKSQCYYAKNKDDISVRRKAMYRRHQGTATEPRTSNDEATTSMEVKMVTRLKRLRNTNQYEVTSVPVVVPKPTPPPDLFPKYRTDARVIVQEFEDSLKGRTPHDYVELLLRLYFKSNSRRQGQLSLFVDPLDDLYRMQKNYVDIVTKALQADGPSERQQKLAQAGEPIGHLVHWLEDIWRAGIEGPQNLRLAYGKRRLKWQRESIGVATTV</sequence>
<evidence type="ECO:0000256" key="1">
    <source>
        <dbReference type="SAM" id="MobiDB-lite"/>
    </source>
</evidence>
<accession>A0A284RUN4</accession>
<gene>
    <name evidence="2" type="ORF">ARMOST_15921</name>
</gene>